<accession>A0A0J6VTF9</accession>
<dbReference type="PANTHER" id="PTHR34978">
    <property type="entry name" value="POSSIBLE SENSOR-TRANSDUCER PROTEIN BLAR"/>
    <property type="match status" value="1"/>
</dbReference>
<dbReference type="PANTHER" id="PTHR34978:SF3">
    <property type="entry name" value="SLR0241 PROTEIN"/>
    <property type="match status" value="1"/>
</dbReference>
<proteinExistence type="inferred from homology"/>
<feature type="domain" description="Peptidase M48" evidence="8">
    <location>
        <begin position="107"/>
        <end position="184"/>
    </location>
</feature>
<dbReference type="EMBL" id="JYNL01000039">
    <property type="protein sequence ID" value="KMO73479.1"/>
    <property type="molecule type" value="Genomic_DNA"/>
</dbReference>
<dbReference type="InterPro" id="IPR001915">
    <property type="entry name" value="Peptidase_M48"/>
</dbReference>
<name>A0A0J6VTF9_9MYCO</name>
<keyword evidence="4 6" id="KW-0862">Zinc</keyword>
<keyword evidence="7" id="KW-1133">Transmembrane helix</keyword>
<protein>
    <submittedName>
        <fullName evidence="9">Peptidase family M48</fullName>
    </submittedName>
</protein>
<dbReference type="PATRIC" id="fig|37916.4.peg.3779"/>
<dbReference type="RefSeq" id="WP_234714092.1">
    <property type="nucleotide sequence ID" value="NZ_JYNL01000039.1"/>
</dbReference>
<organism evidence="9 10">
    <name type="scientific">Mycolicibacterium chlorophenolicum</name>
    <dbReference type="NCBI Taxonomy" id="37916"/>
    <lineage>
        <taxon>Bacteria</taxon>
        <taxon>Bacillati</taxon>
        <taxon>Actinomycetota</taxon>
        <taxon>Actinomycetes</taxon>
        <taxon>Mycobacteriales</taxon>
        <taxon>Mycobacteriaceae</taxon>
        <taxon>Mycolicibacterium</taxon>
    </lineage>
</organism>
<reference evidence="9 10" key="1">
    <citation type="journal article" date="2015" name="Genome Biol. Evol.">
        <title>Characterization of Three Mycobacterium spp. with Potential Use in Bioremediation by Genome Sequencing and Comparative Genomics.</title>
        <authorList>
            <person name="Das S."/>
            <person name="Pettersson B.M."/>
            <person name="Behra P.R."/>
            <person name="Ramesh M."/>
            <person name="Dasgupta S."/>
            <person name="Bhattacharya A."/>
            <person name="Kirsebom L.A."/>
        </authorList>
    </citation>
    <scope>NUCLEOTIDE SEQUENCE [LARGE SCALE GENOMIC DNA]</scope>
    <source>
        <strain evidence="9 10">DSM 43826</strain>
    </source>
</reference>
<keyword evidence="5 6" id="KW-0482">Metalloprotease</keyword>
<dbReference type="Proteomes" id="UP000036513">
    <property type="component" value="Unassembled WGS sequence"/>
</dbReference>
<gene>
    <name evidence="9" type="ORF">MCHLDSM_03825</name>
</gene>
<evidence type="ECO:0000256" key="5">
    <source>
        <dbReference type="ARBA" id="ARBA00023049"/>
    </source>
</evidence>
<evidence type="ECO:0000256" key="1">
    <source>
        <dbReference type="ARBA" id="ARBA00022670"/>
    </source>
</evidence>
<comment type="cofactor">
    <cofactor evidence="6">
        <name>Zn(2+)</name>
        <dbReference type="ChEBI" id="CHEBI:29105"/>
    </cofactor>
    <text evidence="6">Binds 1 zinc ion per subunit.</text>
</comment>
<dbReference type="GO" id="GO:0006508">
    <property type="term" value="P:proteolysis"/>
    <property type="evidence" value="ECO:0007669"/>
    <property type="project" value="UniProtKB-KW"/>
</dbReference>
<keyword evidence="2" id="KW-0479">Metal-binding</keyword>
<feature type="transmembrane region" description="Helical" evidence="7">
    <location>
        <begin position="180"/>
        <end position="197"/>
    </location>
</feature>
<dbReference type="AlphaFoldDB" id="A0A0J6VTF9"/>
<feature type="transmembrane region" description="Helical" evidence="7">
    <location>
        <begin position="33"/>
        <end position="56"/>
    </location>
</feature>
<keyword evidence="7" id="KW-0812">Transmembrane</keyword>
<keyword evidence="1 6" id="KW-0645">Protease</keyword>
<evidence type="ECO:0000256" key="3">
    <source>
        <dbReference type="ARBA" id="ARBA00022801"/>
    </source>
</evidence>
<dbReference type="Gene3D" id="3.30.2010.10">
    <property type="entry name" value="Metalloproteases ('zincins'), catalytic domain"/>
    <property type="match status" value="1"/>
</dbReference>
<dbReference type="Pfam" id="PF01435">
    <property type="entry name" value="Peptidase_M48"/>
    <property type="match status" value="1"/>
</dbReference>
<keyword evidence="3 6" id="KW-0378">Hydrolase</keyword>
<dbReference type="CDD" id="cd07326">
    <property type="entry name" value="M56_BlaR1_MecR1_like"/>
    <property type="match status" value="1"/>
</dbReference>
<evidence type="ECO:0000256" key="6">
    <source>
        <dbReference type="RuleBase" id="RU003983"/>
    </source>
</evidence>
<keyword evidence="7" id="KW-0472">Membrane</keyword>
<evidence type="ECO:0000256" key="7">
    <source>
        <dbReference type="SAM" id="Phobius"/>
    </source>
</evidence>
<evidence type="ECO:0000256" key="4">
    <source>
        <dbReference type="ARBA" id="ARBA00022833"/>
    </source>
</evidence>
<dbReference type="InterPro" id="IPR052173">
    <property type="entry name" value="Beta-lactam_resp_regulator"/>
</dbReference>
<comment type="similarity">
    <text evidence="6">Belongs to the peptidase M48 family.</text>
</comment>
<feature type="transmembrane region" description="Helical" evidence="7">
    <location>
        <begin position="6"/>
        <end position="26"/>
    </location>
</feature>
<dbReference type="GO" id="GO:0004222">
    <property type="term" value="F:metalloendopeptidase activity"/>
    <property type="evidence" value="ECO:0007669"/>
    <property type="project" value="InterPro"/>
</dbReference>
<dbReference type="STRING" id="37916.MCHLDSM_03825"/>
<feature type="transmembrane region" description="Helical" evidence="7">
    <location>
        <begin position="76"/>
        <end position="95"/>
    </location>
</feature>
<evidence type="ECO:0000313" key="10">
    <source>
        <dbReference type="Proteomes" id="UP000036513"/>
    </source>
</evidence>
<sequence>MTGIMWWSVLGLAMATLSPSALRWMARRGADAGVLLLAWAVSVCLTVFAVALPGLAELIHRCWLALHAGPPGGLDTSVGVISGGLVAFAAVKGGWRLATIGRCRQSLHARHAELAWVLHSRAPRADGVLWLPTSEWHAYSLAGDPPLVVLSTGVRECLDEAAIRAVVAHERAHLQRRHHLLIAVAYAVAAGLWWLPLARQSPSLVRTLVELDADAHAARVYGHRPLRRALLLLRDASSPAAALGIAGDCVRLRLARLSGPPSPCTARFAASAAHSTAVLLAVTSLLAMGVLTTALASCTAG</sequence>
<evidence type="ECO:0000259" key="8">
    <source>
        <dbReference type="Pfam" id="PF01435"/>
    </source>
</evidence>
<evidence type="ECO:0000313" key="9">
    <source>
        <dbReference type="EMBL" id="KMO73479.1"/>
    </source>
</evidence>
<feature type="transmembrane region" description="Helical" evidence="7">
    <location>
        <begin position="277"/>
        <end position="298"/>
    </location>
</feature>
<comment type="caution">
    <text evidence="9">The sequence shown here is derived from an EMBL/GenBank/DDBJ whole genome shotgun (WGS) entry which is preliminary data.</text>
</comment>
<dbReference type="GO" id="GO:0046872">
    <property type="term" value="F:metal ion binding"/>
    <property type="evidence" value="ECO:0007669"/>
    <property type="project" value="UniProtKB-KW"/>
</dbReference>
<evidence type="ECO:0000256" key="2">
    <source>
        <dbReference type="ARBA" id="ARBA00022723"/>
    </source>
</evidence>
<keyword evidence="10" id="KW-1185">Reference proteome</keyword>